<feature type="transmembrane region" description="Helical" evidence="2">
    <location>
        <begin position="1726"/>
        <end position="1748"/>
    </location>
</feature>
<feature type="domain" description="Right handed beta helix" evidence="3">
    <location>
        <begin position="424"/>
        <end position="558"/>
    </location>
</feature>
<feature type="compositionally biased region" description="Gly residues" evidence="1">
    <location>
        <begin position="2299"/>
        <end position="2308"/>
    </location>
</feature>
<feature type="region of interest" description="Disordered" evidence="1">
    <location>
        <begin position="1341"/>
        <end position="1367"/>
    </location>
</feature>
<feature type="compositionally biased region" description="Polar residues" evidence="1">
    <location>
        <begin position="2217"/>
        <end position="2250"/>
    </location>
</feature>
<accession>A0A8J4F2W4</accession>
<sequence>MQPSRRMYYTSFKHPRPKIFVIVLSVQLLMVLAAASDGIFTGSNDLLITTKPQIYVVNSEQLRSALWSNHTSFLLAPEVYDLNSTLRLTSPVQLRGAVGQDGSTTVFDCGGHERGALELLAGGFVITNITFRNCGGAAPILIDLRNSRNITTGDISDCVFTGNAGYLAGAVAVANDSTNVVDLKLRGCTFFNNFASEGRGDYTYDYDYSLGYVRRKVLGASALALGRGAYHISHCNFTGNLPVNTLHGIRDSTVSAPLVLTCWTGPAEFVLEDSVMQSNSGRQSGGIYFIGHPDSRTVSTGCTLTLRRVVVQDCWGYQSGAILASCVVKGSMCSLNLQDTLMRKNNADMSGIIMAREYGMSVAAVNLTMADNYGGAFGSVQVAATFKESRFINNTGLTFAAMDVWGGLFTAQNTEFLYNMPLTIDWFKSAAFRMSNSYGGRILNCTFEGNTVHALFVYSAAAEVFNCTFRKNRAVAGSTFPYGAAMMLYGSTYHTIINHTVFEDNVALAGGAVMLSSTQDVTFLNCLFQRNRAVSGGALEVDIPVVTVSVYNTQFINNTAVGLSETLFGEGGVVRYDAQNGSLEGDSSLTAGDYDYDYDRGVSDTDGKSELRVPVESCGTGGGGAACVRGATGSEVSFTDVVFRGNKAYMGGGIYVATGSRCQQLVQCYSLKLGPNVTFTDNYADLAGGAVYWLYEKIIRTECARTDPSLVPPAWPGLLGELQSHRFTTISQATIVASANITSAVAAIPEATSQSPPQSHLAPPPAPEAAVDGGGGAAHATHRYMKHVMPCDSWSRNTVGRGGYGPHMATSAFFHLPMIRWKEASASVIATSSAMPPPAAPGLAPDSSLRLHKRQLQQRRQVLQNPTPSSVVGMPLAPPPPAPMFPSGDNIPVEVHIFDHYGQKVTLSMVDSPSSVLVTCTSLNALGQKAAEAVNGIANFTQLRVRDRVDMMYSLAFTARTAIREMWEVAVNIGIRPCRINEELLATGDVCAPCMEGFYAIPVQRTIPSSTEVSSTARTATSQPSSGVGGNRTSCMSCPEGATCSSRHLGGVIVPRDGYWHSSPWSDNIMKCQYEDACMYTSRISDLAEFQTRHVNGEANGTANASEKYRAMECATGYKGNLCASCEEGYGRTSPYHCSRCRGVWVRLGFGLLVFGITFISIVATIRAALLSQPKDDEDVHLYPDMLLSFGLWDDTGPRCNTAGATASTNTLMEGGSNSPCGDLGVSRGDNEQAVNGQTVARNCNVRSIGPPPGVELQGVVQAQDAASDVNGSAVAPLTAGADAAYGAATESPSGVTPEGCHGGLVVQRLRTLKQASSEQVLATSKATSIQLASQSSVSLKPMATLSGRPSRARKQSYEPQQHLQHHACNESRWNHIKQSLDRAVGNSLAAVPADAPNGGSRPLLGMLPLPGKMNFTSVLAVVSRIHHDAAILGSGPGPSPHDAGSQDLQQQSRQSSIQNGMSGGGPGASPHGAAGPIGSCLSPGTTATGEEPRPADRWSGVERSPSSINITSNFVAEQRQQNEQQRGGVVIGSIKRRSSLASPASLLVQTQSEDQLATGEISESPTPVFHNPSMKAAAADVQCESFSRIRAGHGGAATPRGGLGASEGSGTFQESDLDWSDRGGAAAPQDNDTAGAARACPRSRRSRVIRGRSWQKRNDVISEHATVIKILVSYLQVVSLVNNTPVTWPPTLVNYFNVASQASSAASSLGTLECSMRTNLLPKSVQTFMITVLSPLYWSVALCLFWISRTAWLRYRGKLADTNMALSYLRTRCIISINCIIFIQYPSVVSQMFSLFSCMQIDTGPPMPVCIDPSDVATCTMDKLSAGLYWTQDLDQRCYRGIHLRLCLIVGVPGVLLFAAGIPLLSAWWLYLNRNRLEGDVEFFALYGTLYQEYEGEYYYWESIVMLRKFAITGVIVFAGTYRWQLTLLLALGVIAIALMAQVAYRPYISDAMDELERLGLVTTLVTFYLATYFMDETVGSSVRVGLSFAILVLNAITVFILVVAILRELHKAAIYKLVSMSDACGDLPLSFVVRIGILYLGWRFRVIWTRFRIWLRCMAPLCFPLDLPHYSNSDKEGGSGGGGGPGGASNGAGRRAASTTELRCAWDQHHRLRWIQRVEKLLNYVIIAAASGTPHRGGGDAGRLWGHIPSHVVQGVRHAARSVNVLTSRLSIRFSGSRLRSGRSSTSWRLPSQRVAGVAAASPRLEGRNGKMLGNKQQPQSRSLGLSSPQDGSTSQDTADGLNQTASCQGCRHVSRRPPAGGATGAASSATATRPNMAAATTTPVASEAPATDSHGAGTGIPGAGAAGRARRSSDLQTHAVSLSATTVDLLQPPSVGPSVVNQQGATRRTDSRVSDGDKPSPVHMPGLDAGPSASGRVDVTRAVQPPVPVPVTAPAPAAAAAFEMFSSPFLRASMPFASGGEGRRGQRFHGTGVLTSGKAAARGHRLQQSGGLTSPSLLKAMVLKAYGRGKGRGRGPRGDDKDAVTATACPAAEGTAAAPWPLIKEASWPDSVRSARSTGGGDGCAAAVVSAVATTAASMTGADGMSGEAAVACTIVPDRTTDGHARERPAGAGCSAARRPLQVEDVEMLAVADECLGGKREAREESDREEMNADNGGPGVAGKISPEVSVSMFGV</sequence>
<feature type="region of interest" description="Disordered" evidence="1">
    <location>
        <begin position="2179"/>
        <end position="2377"/>
    </location>
</feature>
<keyword evidence="5" id="KW-1185">Reference proteome</keyword>
<dbReference type="InterPro" id="IPR006626">
    <property type="entry name" value="PbH1"/>
</dbReference>
<feature type="region of interest" description="Disordered" evidence="1">
    <location>
        <begin position="749"/>
        <end position="777"/>
    </location>
</feature>
<evidence type="ECO:0000313" key="4">
    <source>
        <dbReference type="EMBL" id="GIL57787.1"/>
    </source>
</evidence>
<organism evidence="4 5">
    <name type="scientific">Volvox africanus</name>
    <dbReference type="NCBI Taxonomy" id="51714"/>
    <lineage>
        <taxon>Eukaryota</taxon>
        <taxon>Viridiplantae</taxon>
        <taxon>Chlorophyta</taxon>
        <taxon>core chlorophytes</taxon>
        <taxon>Chlorophyceae</taxon>
        <taxon>CS clade</taxon>
        <taxon>Chlamydomonadales</taxon>
        <taxon>Volvocaceae</taxon>
        <taxon>Volvox</taxon>
    </lineage>
</organism>
<feature type="compositionally biased region" description="Basic and acidic residues" evidence="1">
    <location>
        <begin position="2601"/>
        <end position="2614"/>
    </location>
</feature>
<keyword evidence="2" id="KW-0812">Transmembrane</keyword>
<protein>
    <recommendedName>
        <fullName evidence="3">Right handed beta helix domain-containing protein</fullName>
    </recommendedName>
</protein>
<feature type="compositionally biased region" description="Gly residues" evidence="1">
    <location>
        <begin position="2080"/>
        <end position="2092"/>
    </location>
</feature>
<feature type="compositionally biased region" description="Low complexity" evidence="1">
    <location>
        <begin position="1446"/>
        <end position="1461"/>
    </location>
</feature>
<evidence type="ECO:0000313" key="5">
    <source>
        <dbReference type="Proteomes" id="UP000747399"/>
    </source>
</evidence>
<dbReference type="InterPro" id="IPR011050">
    <property type="entry name" value="Pectin_lyase_fold/virulence"/>
</dbReference>
<evidence type="ECO:0000256" key="2">
    <source>
        <dbReference type="SAM" id="Phobius"/>
    </source>
</evidence>
<feature type="transmembrane region" description="Helical" evidence="2">
    <location>
        <begin position="1847"/>
        <end position="1872"/>
    </location>
</feature>
<feature type="compositionally biased region" description="Polar residues" evidence="1">
    <location>
        <begin position="2317"/>
        <end position="2331"/>
    </location>
</feature>
<dbReference type="Proteomes" id="UP000747399">
    <property type="component" value="Unassembled WGS sequence"/>
</dbReference>
<evidence type="ECO:0000259" key="3">
    <source>
        <dbReference type="Pfam" id="PF13229"/>
    </source>
</evidence>
<dbReference type="EMBL" id="BNCO01000028">
    <property type="protein sequence ID" value="GIL57787.1"/>
    <property type="molecule type" value="Genomic_DNA"/>
</dbReference>
<dbReference type="SMART" id="SM00710">
    <property type="entry name" value="PbH1"/>
    <property type="match status" value="9"/>
</dbReference>
<evidence type="ECO:0000256" key="1">
    <source>
        <dbReference type="SAM" id="MobiDB-lite"/>
    </source>
</evidence>
<dbReference type="SUPFAM" id="SSF51126">
    <property type="entry name" value="Pectin lyase-like"/>
    <property type="match status" value="1"/>
</dbReference>
<feature type="compositionally biased region" description="Basic and acidic residues" evidence="1">
    <location>
        <begin position="2350"/>
        <end position="2363"/>
    </location>
</feature>
<feature type="region of interest" description="Disordered" evidence="1">
    <location>
        <begin position="1594"/>
        <end position="1645"/>
    </location>
</feature>
<feature type="transmembrane region" description="Helical" evidence="2">
    <location>
        <begin position="1988"/>
        <end position="2009"/>
    </location>
</feature>
<dbReference type="InterPro" id="IPR039448">
    <property type="entry name" value="Beta_helix"/>
</dbReference>
<comment type="caution">
    <text evidence="4">The sequence shown here is derived from an EMBL/GenBank/DDBJ whole genome shotgun (WGS) entry which is preliminary data.</text>
</comment>
<feature type="region of interest" description="Disordered" evidence="1">
    <location>
        <begin position="1432"/>
        <end position="1507"/>
    </location>
</feature>
<proteinExistence type="predicted"/>
<feature type="region of interest" description="Disordered" evidence="1">
    <location>
        <begin position="2601"/>
        <end position="2638"/>
    </location>
</feature>
<dbReference type="PANTHER" id="PTHR11319:SF35">
    <property type="entry name" value="OUTER MEMBRANE PROTEIN PMPC-RELATED"/>
    <property type="match status" value="1"/>
</dbReference>
<reference evidence="4" key="1">
    <citation type="journal article" date="2021" name="Proc. Natl. Acad. Sci. U.S.A.">
        <title>Three genomes in the algal genus Volvox reveal the fate of a haploid sex-determining region after a transition to homothallism.</title>
        <authorList>
            <person name="Yamamoto K."/>
            <person name="Hamaji T."/>
            <person name="Kawai-Toyooka H."/>
            <person name="Matsuzaki R."/>
            <person name="Takahashi F."/>
            <person name="Nishimura Y."/>
            <person name="Kawachi M."/>
            <person name="Noguchi H."/>
            <person name="Minakuchi Y."/>
            <person name="Umen J.G."/>
            <person name="Toyoda A."/>
            <person name="Nozaki H."/>
        </authorList>
    </citation>
    <scope>NUCLEOTIDE SEQUENCE</scope>
    <source>
        <strain evidence="4">NIES-3780</strain>
    </source>
</reference>
<dbReference type="InterPro" id="IPR012334">
    <property type="entry name" value="Pectin_lyas_fold"/>
</dbReference>
<feature type="compositionally biased region" description="Basic and acidic residues" evidence="1">
    <location>
        <begin position="1491"/>
        <end position="1501"/>
    </location>
</feature>
<feature type="transmembrane region" description="Helical" evidence="2">
    <location>
        <begin position="1958"/>
        <end position="1976"/>
    </location>
</feature>
<feature type="compositionally biased region" description="Low complexity" evidence="1">
    <location>
        <begin position="2179"/>
        <end position="2192"/>
    </location>
</feature>
<dbReference type="Gene3D" id="2.160.20.10">
    <property type="entry name" value="Single-stranded right-handed beta-helix, Pectin lyase-like"/>
    <property type="match status" value="1"/>
</dbReference>
<feature type="compositionally biased region" description="Low complexity" evidence="1">
    <location>
        <begin position="1469"/>
        <end position="1480"/>
    </location>
</feature>
<keyword evidence="2" id="KW-0472">Membrane</keyword>
<feature type="transmembrane region" description="Helical" evidence="2">
    <location>
        <begin position="1927"/>
        <end position="1946"/>
    </location>
</feature>
<dbReference type="PANTHER" id="PTHR11319">
    <property type="entry name" value="G PROTEIN-COUPLED RECEPTOR-RELATED"/>
    <property type="match status" value="1"/>
</dbReference>
<keyword evidence="2" id="KW-1133">Transmembrane helix</keyword>
<feature type="transmembrane region" description="Helical" evidence="2">
    <location>
        <begin position="2029"/>
        <end position="2050"/>
    </location>
</feature>
<feature type="compositionally biased region" description="Low complexity" evidence="1">
    <location>
        <begin position="2259"/>
        <end position="2277"/>
    </location>
</feature>
<dbReference type="Pfam" id="PF13229">
    <property type="entry name" value="Beta_helix"/>
    <property type="match status" value="1"/>
</dbReference>
<name>A0A8J4F2W4_9CHLO</name>
<feature type="region of interest" description="Disordered" evidence="1">
    <location>
        <begin position="2076"/>
        <end position="2096"/>
    </location>
</feature>
<gene>
    <name evidence="4" type="ORF">Vafri_12932</name>
</gene>